<sequence length="438" mass="48268">MAYGGGSWVTENKVLPGAYFNFISAKQASAALSDRGIATLPLELDWGPEEQIFTVERGEFETDSLKLFGYPYTAEALRPVREIFQHAKTVHFFRLNAGGEKARCSCATARHPGTRGNDLKVVIEENEASTPEKKLYDVTTYLGTTRVNFQQGLAGMAESRDNDYLVFNRESPLSATASTPLTGGTNGTAEDAAYQLYLDRAEPYAFNAMGCPSADPLIQQLFAAYAQRMREEVGKNFQVVCFRNLADHESVISLKNGLSGDTENPALVPWVTGVAAGTAANASATALAYDGEYTPDTDYTQTELAEAIQEGSFMFHREDGEVLVLRDINSFTSFTEEKGEDFSSNQIIRSIDQIANDEALAFKSRYLGKMPNDGGGRISLWNELVTLHKKYEKIRMVEDFDSEQLTVAPGETKKAVLIAEHVNIVTAMEQLYVAVYVH</sequence>
<dbReference type="Gene3D" id="3.30.1370.220">
    <property type="match status" value="1"/>
</dbReference>
<evidence type="ECO:0000259" key="2">
    <source>
        <dbReference type="Pfam" id="PF04984"/>
    </source>
</evidence>
<evidence type="ECO:0000259" key="4">
    <source>
        <dbReference type="Pfam" id="PF17482"/>
    </source>
</evidence>
<gene>
    <name evidence="6" type="ORF">H9864_08130</name>
</gene>
<name>A0A9E2NR21_9FIRM</name>
<dbReference type="Gene3D" id="2.60.40.4290">
    <property type="match status" value="1"/>
</dbReference>
<organism evidence="6 7">
    <name type="scientific">Candidatus Faecalibacterium intestinavium</name>
    <dbReference type="NCBI Taxonomy" id="2838580"/>
    <lineage>
        <taxon>Bacteria</taxon>
        <taxon>Bacillati</taxon>
        <taxon>Bacillota</taxon>
        <taxon>Clostridia</taxon>
        <taxon>Eubacteriales</taxon>
        <taxon>Oscillospiraceae</taxon>
        <taxon>Faecalibacterium</taxon>
    </lineage>
</organism>
<dbReference type="InterPro" id="IPR020287">
    <property type="entry name" value="Tail_sheath_C"/>
</dbReference>
<dbReference type="Gene3D" id="3.40.50.11790">
    <property type="match status" value="1"/>
</dbReference>
<protein>
    <submittedName>
        <fullName evidence="6">Phage tail sheath family protein</fullName>
    </submittedName>
</protein>
<evidence type="ECO:0000259" key="5">
    <source>
        <dbReference type="Pfam" id="PF22671"/>
    </source>
</evidence>
<evidence type="ECO:0000313" key="6">
    <source>
        <dbReference type="EMBL" id="MBU3820316.1"/>
    </source>
</evidence>
<dbReference type="Pfam" id="PF22671">
    <property type="entry name" value="Gp18_domIII_N"/>
    <property type="match status" value="1"/>
</dbReference>
<dbReference type="InterPro" id="IPR035326">
    <property type="entry name" value="Beta_sandwich_Seath"/>
</dbReference>
<dbReference type="AlphaFoldDB" id="A0A9E2NR21"/>
<dbReference type="InterPro" id="IPR054564">
    <property type="entry name" value="Gp18_domIII_N"/>
</dbReference>
<evidence type="ECO:0000313" key="7">
    <source>
        <dbReference type="Proteomes" id="UP000824178"/>
    </source>
</evidence>
<dbReference type="Pfam" id="PF17481">
    <property type="entry name" value="Phage_sheath_domII"/>
    <property type="match status" value="1"/>
</dbReference>
<feature type="domain" description="Tail sheath protein C-terminal" evidence="4">
    <location>
        <begin position="337"/>
        <end position="437"/>
    </location>
</feature>
<comment type="caution">
    <text evidence="6">The sequence shown here is derived from an EMBL/GenBank/DDBJ whole genome shotgun (WGS) entry which is preliminary data.</text>
</comment>
<dbReference type="Gene3D" id="3.30.1490.360">
    <property type="match status" value="1"/>
</dbReference>
<evidence type="ECO:0000256" key="1">
    <source>
        <dbReference type="ARBA" id="ARBA00008005"/>
    </source>
</evidence>
<reference evidence="6" key="1">
    <citation type="journal article" date="2021" name="PeerJ">
        <title>Extensive microbial diversity within the chicken gut microbiome revealed by metagenomics and culture.</title>
        <authorList>
            <person name="Gilroy R."/>
            <person name="Ravi A."/>
            <person name="Getino M."/>
            <person name="Pursley I."/>
            <person name="Horton D.L."/>
            <person name="Alikhan N.F."/>
            <person name="Baker D."/>
            <person name="Gharbi K."/>
            <person name="Hall N."/>
            <person name="Watson M."/>
            <person name="Adriaenssens E.M."/>
            <person name="Foster-Nyarko E."/>
            <person name="Jarju S."/>
            <person name="Secka A."/>
            <person name="Antonio M."/>
            <person name="Oren A."/>
            <person name="Chaudhuri R.R."/>
            <person name="La Ragione R."/>
            <person name="Hildebrand F."/>
            <person name="Pallen M.J."/>
        </authorList>
    </citation>
    <scope>NUCLEOTIDE SEQUENCE</scope>
    <source>
        <strain evidence="6">742</strain>
    </source>
</reference>
<reference evidence="6" key="2">
    <citation type="submission" date="2021-04" db="EMBL/GenBank/DDBJ databases">
        <authorList>
            <person name="Gilroy R."/>
        </authorList>
    </citation>
    <scope>NUCLEOTIDE SEQUENCE</scope>
    <source>
        <strain evidence="6">742</strain>
    </source>
</reference>
<comment type="similarity">
    <text evidence="1">Belongs to the myoviridae tail sheath protein family.</text>
</comment>
<feature type="domain" description="Phage tail sheath protein-like beta-sandwich" evidence="3">
    <location>
        <begin position="107"/>
        <end position="186"/>
    </location>
</feature>
<proteinExistence type="inferred from homology"/>
<dbReference type="Pfam" id="PF04984">
    <property type="entry name" value="Phage_sheath_1"/>
    <property type="match status" value="1"/>
</dbReference>
<dbReference type="Proteomes" id="UP000824178">
    <property type="component" value="Unassembled WGS sequence"/>
</dbReference>
<dbReference type="EMBL" id="JAHLFH010000172">
    <property type="protein sequence ID" value="MBU3820316.1"/>
    <property type="molecule type" value="Genomic_DNA"/>
</dbReference>
<feature type="domain" description="Tail sheath protein subtilisin-like" evidence="2">
    <location>
        <begin position="188"/>
        <end position="330"/>
    </location>
</feature>
<evidence type="ECO:0000259" key="3">
    <source>
        <dbReference type="Pfam" id="PF17481"/>
    </source>
</evidence>
<accession>A0A9E2NR21</accession>
<feature type="domain" description="Tail sheath protein Gp18-like" evidence="5">
    <location>
        <begin position="35"/>
        <end position="95"/>
    </location>
</feature>
<dbReference type="Pfam" id="PF17482">
    <property type="entry name" value="Phage_sheath_1C"/>
    <property type="match status" value="1"/>
</dbReference>
<dbReference type="InterPro" id="IPR035089">
    <property type="entry name" value="Phage_sheath_subtilisin"/>
</dbReference>
<dbReference type="Gene3D" id="3.30.360.90">
    <property type="match status" value="1"/>
</dbReference>